<dbReference type="PANTHER" id="PTHR24292:SF54">
    <property type="entry name" value="CYP9F3-RELATED"/>
    <property type="match status" value="1"/>
</dbReference>
<evidence type="ECO:0000256" key="7">
    <source>
        <dbReference type="ARBA" id="ARBA00022824"/>
    </source>
</evidence>
<evidence type="ECO:0000256" key="8">
    <source>
        <dbReference type="ARBA" id="ARBA00022848"/>
    </source>
</evidence>
<keyword evidence="9 14" id="KW-0560">Oxidoreductase</keyword>
<dbReference type="EMBL" id="JAVRBK010000010">
    <property type="protein sequence ID" value="KAK5638793.1"/>
    <property type="molecule type" value="Genomic_DNA"/>
</dbReference>
<organism evidence="15 16">
    <name type="scientific">Pyrocoelia pectoralis</name>
    <dbReference type="NCBI Taxonomy" id="417401"/>
    <lineage>
        <taxon>Eukaryota</taxon>
        <taxon>Metazoa</taxon>
        <taxon>Ecdysozoa</taxon>
        <taxon>Arthropoda</taxon>
        <taxon>Hexapoda</taxon>
        <taxon>Insecta</taxon>
        <taxon>Pterygota</taxon>
        <taxon>Neoptera</taxon>
        <taxon>Endopterygota</taxon>
        <taxon>Coleoptera</taxon>
        <taxon>Polyphaga</taxon>
        <taxon>Elateriformia</taxon>
        <taxon>Elateroidea</taxon>
        <taxon>Lampyridae</taxon>
        <taxon>Lampyrinae</taxon>
        <taxon>Pyrocoelia</taxon>
    </lineage>
</organism>
<dbReference type="GO" id="GO:0020037">
    <property type="term" value="F:heme binding"/>
    <property type="evidence" value="ECO:0007669"/>
    <property type="project" value="InterPro"/>
</dbReference>
<dbReference type="PRINTS" id="PR00385">
    <property type="entry name" value="P450"/>
</dbReference>
<keyword evidence="6 13" id="KW-0479">Metal-binding</keyword>
<dbReference type="GO" id="GO:0005506">
    <property type="term" value="F:iron ion binding"/>
    <property type="evidence" value="ECO:0007669"/>
    <property type="project" value="InterPro"/>
</dbReference>
<dbReference type="PROSITE" id="PS00086">
    <property type="entry name" value="CYTOCHROME_P450"/>
    <property type="match status" value="1"/>
</dbReference>
<evidence type="ECO:0000256" key="6">
    <source>
        <dbReference type="ARBA" id="ARBA00022723"/>
    </source>
</evidence>
<keyword evidence="12" id="KW-0472">Membrane</keyword>
<gene>
    <name evidence="15" type="ORF">RI129_013088</name>
</gene>
<evidence type="ECO:0000256" key="9">
    <source>
        <dbReference type="ARBA" id="ARBA00023002"/>
    </source>
</evidence>
<keyword evidence="8" id="KW-0492">Microsome</keyword>
<evidence type="ECO:0000256" key="5">
    <source>
        <dbReference type="ARBA" id="ARBA00022617"/>
    </source>
</evidence>
<protein>
    <recommendedName>
        <fullName evidence="17">Cytochrome P450</fullName>
    </recommendedName>
</protein>
<evidence type="ECO:0000256" key="3">
    <source>
        <dbReference type="ARBA" id="ARBA00004406"/>
    </source>
</evidence>
<keyword evidence="10 13" id="KW-0408">Iron</keyword>
<evidence type="ECO:0000313" key="15">
    <source>
        <dbReference type="EMBL" id="KAK5638793.1"/>
    </source>
</evidence>
<dbReference type="InterPro" id="IPR036396">
    <property type="entry name" value="Cyt_P450_sf"/>
</dbReference>
<dbReference type="InterPro" id="IPR017972">
    <property type="entry name" value="Cyt_P450_CS"/>
</dbReference>
<accession>A0AAN7V3Z3</accession>
<dbReference type="AlphaFoldDB" id="A0AAN7V3Z3"/>
<comment type="caution">
    <text evidence="15">The sequence shown here is derived from an EMBL/GenBank/DDBJ whole genome shotgun (WGS) entry which is preliminary data.</text>
</comment>
<dbReference type="GO" id="GO:0016705">
    <property type="term" value="F:oxidoreductase activity, acting on paired donors, with incorporation or reduction of molecular oxygen"/>
    <property type="evidence" value="ECO:0007669"/>
    <property type="project" value="InterPro"/>
</dbReference>
<evidence type="ECO:0000256" key="14">
    <source>
        <dbReference type="RuleBase" id="RU000461"/>
    </source>
</evidence>
<dbReference type="Gene3D" id="1.10.630.10">
    <property type="entry name" value="Cytochrome P450"/>
    <property type="match status" value="1"/>
</dbReference>
<keyword evidence="7" id="KW-0256">Endoplasmic reticulum</keyword>
<dbReference type="Proteomes" id="UP001329430">
    <property type="component" value="Chromosome 10"/>
</dbReference>
<evidence type="ECO:0000256" key="10">
    <source>
        <dbReference type="ARBA" id="ARBA00023004"/>
    </source>
</evidence>
<comment type="similarity">
    <text evidence="4 14">Belongs to the cytochrome P450 family.</text>
</comment>
<feature type="binding site" description="axial binding residue" evidence="13">
    <location>
        <position position="397"/>
    </location>
    <ligand>
        <name>heme</name>
        <dbReference type="ChEBI" id="CHEBI:30413"/>
    </ligand>
    <ligandPart>
        <name>Fe</name>
        <dbReference type="ChEBI" id="CHEBI:18248"/>
    </ligandPart>
</feature>
<dbReference type="Pfam" id="PF00067">
    <property type="entry name" value="p450"/>
    <property type="match status" value="1"/>
</dbReference>
<name>A0AAN7V3Z3_9COLE</name>
<evidence type="ECO:0000256" key="12">
    <source>
        <dbReference type="ARBA" id="ARBA00023136"/>
    </source>
</evidence>
<keyword evidence="16" id="KW-1185">Reference proteome</keyword>
<evidence type="ECO:0000256" key="11">
    <source>
        <dbReference type="ARBA" id="ARBA00023033"/>
    </source>
</evidence>
<dbReference type="InterPro" id="IPR050476">
    <property type="entry name" value="Insect_CytP450_Detox"/>
</dbReference>
<keyword evidence="11 14" id="KW-0503">Monooxygenase</keyword>
<dbReference type="InterPro" id="IPR002401">
    <property type="entry name" value="Cyt_P450_E_grp-I"/>
</dbReference>
<dbReference type="CDD" id="cd11056">
    <property type="entry name" value="CYP6-like"/>
    <property type="match status" value="1"/>
</dbReference>
<dbReference type="GO" id="GO:0005789">
    <property type="term" value="C:endoplasmic reticulum membrane"/>
    <property type="evidence" value="ECO:0007669"/>
    <property type="project" value="UniProtKB-SubCell"/>
</dbReference>
<evidence type="ECO:0008006" key="17">
    <source>
        <dbReference type="Google" id="ProtNLM"/>
    </source>
</evidence>
<evidence type="ECO:0000313" key="16">
    <source>
        <dbReference type="Proteomes" id="UP001329430"/>
    </source>
</evidence>
<keyword evidence="5 13" id="KW-0349">Heme</keyword>
<comment type="cofactor">
    <cofactor evidence="1 13">
        <name>heme</name>
        <dbReference type="ChEBI" id="CHEBI:30413"/>
    </cofactor>
</comment>
<dbReference type="FunFam" id="1.10.630.10:FF:000042">
    <property type="entry name" value="Cytochrome P450"/>
    <property type="match status" value="1"/>
</dbReference>
<sequence>MKNPFNEKLSIQERLQEQYMTCRKKGYKYVGIYIITSPQLVIIDPELIKSVLSKDFSHFMDRGMYHNENDPLSMHLFSLDASKWKKLRPKLTPTFTSGKMKMMFNMVVTCGRQLGTSMEEICVKGPVDIKHTLECYTMDVIGSCAFGIDCNSFTDPFSDFCKYSKKIFQLSRIKRLRALIINIFPYLGKTLRVKLMPRDVTEFFLNIVTHSVKHRRENGIVRNDFLQVLMERVDNNKDTDSISFSEMVAQVYVFFIAGFETSSATMSFCLMELCLNPEVQEKLREEVNLILNKHNGTITYESLKEMTYMNAVINETLRKYPPVPVLNRRCIQDYHLHNSDIIIRKGIKITIPLIALHNDPEYFPNPEKFDPNRFSVENKHLITPFTYMPFGDGPRACIGIRFGIMQTKIGLVTLLSDYKFSLSENMKIPIKFNLHSVTAAVEGGVWLNATKI</sequence>
<dbReference type="GO" id="GO:0004497">
    <property type="term" value="F:monooxygenase activity"/>
    <property type="evidence" value="ECO:0007669"/>
    <property type="project" value="UniProtKB-KW"/>
</dbReference>
<reference evidence="15 16" key="1">
    <citation type="journal article" date="2024" name="Insects">
        <title>An Improved Chromosome-Level Genome Assembly of the Firefly Pyrocoelia pectoralis.</title>
        <authorList>
            <person name="Fu X."/>
            <person name="Meyer-Rochow V.B."/>
            <person name="Ballantyne L."/>
            <person name="Zhu X."/>
        </authorList>
    </citation>
    <scope>NUCLEOTIDE SEQUENCE [LARGE SCALE GENOMIC DNA]</scope>
    <source>
        <strain evidence="15">XCY_ONT2</strain>
    </source>
</reference>
<proteinExistence type="inferred from homology"/>
<dbReference type="SUPFAM" id="SSF48264">
    <property type="entry name" value="Cytochrome P450"/>
    <property type="match status" value="1"/>
</dbReference>
<dbReference type="InterPro" id="IPR001128">
    <property type="entry name" value="Cyt_P450"/>
</dbReference>
<dbReference type="PRINTS" id="PR00463">
    <property type="entry name" value="EP450I"/>
</dbReference>
<evidence type="ECO:0000256" key="2">
    <source>
        <dbReference type="ARBA" id="ARBA00004174"/>
    </source>
</evidence>
<evidence type="ECO:0000256" key="4">
    <source>
        <dbReference type="ARBA" id="ARBA00010617"/>
    </source>
</evidence>
<dbReference type="PANTHER" id="PTHR24292">
    <property type="entry name" value="CYTOCHROME P450"/>
    <property type="match status" value="1"/>
</dbReference>
<comment type="subcellular location">
    <subcellularLocation>
        <location evidence="3">Endoplasmic reticulum membrane</location>
        <topology evidence="3">Peripheral membrane protein</topology>
    </subcellularLocation>
    <subcellularLocation>
        <location evidence="2">Microsome membrane</location>
        <topology evidence="2">Peripheral membrane protein</topology>
    </subcellularLocation>
</comment>
<evidence type="ECO:0000256" key="13">
    <source>
        <dbReference type="PIRSR" id="PIRSR602401-1"/>
    </source>
</evidence>
<evidence type="ECO:0000256" key="1">
    <source>
        <dbReference type="ARBA" id="ARBA00001971"/>
    </source>
</evidence>